<proteinExistence type="predicted"/>
<comment type="caution">
    <text evidence="1">The sequence shown here is derived from an EMBL/GenBank/DDBJ whole genome shotgun (WGS) entry which is preliminary data.</text>
</comment>
<sequence>MSTRAVQCVLENIEAVSLADLKKAVHELKPTTCTRDAVPAKILKEAIDIIGEKKVVRYKDRHKEARLGTEEEPESDWGRPTGSKPPADTDGGAGGSPHRNGVFRRYHRWGRYRQHSWPQRPGGISPSALSRCKWGKPRPVHQSPVRHGQGS</sequence>
<evidence type="ECO:0000313" key="2">
    <source>
        <dbReference type="Proteomes" id="UP001157502"/>
    </source>
</evidence>
<reference evidence="1" key="1">
    <citation type="submission" date="2021-05" db="EMBL/GenBank/DDBJ databases">
        <authorList>
            <person name="Pan Q."/>
            <person name="Jouanno E."/>
            <person name="Zahm M."/>
            <person name="Klopp C."/>
            <person name="Cabau C."/>
            <person name="Louis A."/>
            <person name="Berthelot C."/>
            <person name="Parey E."/>
            <person name="Roest Crollius H."/>
            <person name="Montfort J."/>
            <person name="Robinson-Rechavi M."/>
            <person name="Bouchez O."/>
            <person name="Lampietro C."/>
            <person name="Lopez Roques C."/>
            <person name="Donnadieu C."/>
            <person name="Postlethwait J."/>
            <person name="Bobe J."/>
            <person name="Dillon D."/>
            <person name="Chandos A."/>
            <person name="von Hippel F."/>
            <person name="Guiguen Y."/>
        </authorList>
    </citation>
    <scope>NUCLEOTIDE SEQUENCE</scope>
    <source>
        <strain evidence="1">YG-Jan2019</strain>
    </source>
</reference>
<organism evidence="1 2">
    <name type="scientific">Dallia pectoralis</name>
    <name type="common">Alaska blackfish</name>
    <dbReference type="NCBI Taxonomy" id="75939"/>
    <lineage>
        <taxon>Eukaryota</taxon>
        <taxon>Metazoa</taxon>
        <taxon>Chordata</taxon>
        <taxon>Craniata</taxon>
        <taxon>Vertebrata</taxon>
        <taxon>Euteleostomi</taxon>
        <taxon>Actinopterygii</taxon>
        <taxon>Neopterygii</taxon>
        <taxon>Teleostei</taxon>
        <taxon>Protacanthopterygii</taxon>
        <taxon>Esociformes</taxon>
        <taxon>Umbridae</taxon>
        <taxon>Dallia</taxon>
    </lineage>
</organism>
<name>A0ACC2HF89_DALPE</name>
<accession>A0ACC2HF89</accession>
<gene>
    <name evidence="1" type="ORF">DPEC_G00017600</name>
</gene>
<evidence type="ECO:0000313" key="1">
    <source>
        <dbReference type="EMBL" id="KAJ8014627.1"/>
    </source>
</evidence>
<keyword evidence="2" id="KW-1185">Reference proteome</keyword>
<dbReference type="Proteomes" id="UP001157502">
    <property type="component" value="Chromosome 2"/>
</dbReference>
<dbReference type="EMBL" id="CM055729">
    <property type="protein sequence ID" value="KAJ8014627.1"/>
    <property type="molecule type" value="Genomic_DNA"/>
</dbReference>
<protein>
    <submittedName>
        <fullName evidence="1">Uncharacterized protein</fullName>
    </submittedName>
</protein>